<gene>
    <name evidence="10" type="ORF">NEZAVI_LOCUS4250</name>
</gene>
<dbReference type="InterPro" id="IPR018161">
    <property type="entry name" value="Wnt_CS"/>
</dbReference>
<dbReference type="CDD" id="cd19338">
    <property type="entry name" value="Wnt_Wnt6"/>
    <property type="match status" value="1"/>
</dbReference>
<dbReference type="Pfam" id="PF00110">
    <property type="entry name" value="wnt"/>
    <property type="match status" value="1"/>
</dbReference>
<dbReference type="GO" id="GO:0005109">
    <property type="term" value="F:frizzled binding"/>
    <property type="evidence" value="ECO:0007669"/>
    <property type="project" value="TreeGrafter"/>
</dbReference>
<organism evidence="10 11">
    <name type="scientific">Nezara viridula</name>
    <name type="common">Southern green stink bug</name>
    <name type="synonym">Cimex viridulus</name>
    <dbReference type="NCBI Taxonomy" id="85310"/>
    <lineage>
        <taxon>Eukaryota</taxon>
        <taxon>Metazoa</taxon>
        <taxon>Ecdysozoa</taxon>
        <taxon>Arthropoda</taxon>
        <taxon>Hexapoda</taxon>
        <taxon>Insecta</taxon>
        <taxon>Pterygota</taxon>
        <taxon>Neoptera</taxon>
        <taxon>Paraneoptera</taxon>
        <taxon>Hemiptera</taxon>
        <taxon>Heteroptera</taxon>
        <taxon>Panheteroptera</taxon>
        <taxon>Pentatomomorpha</taxon>
        <taxon>Pentatomoidea</taxon>
        <taxon>Pentatomidae</taxon>
        <taxon>Pentatominae</taxon>
        <taxon>Nezara</taxon>
    </lineage>
</organism>
<dbReference type="GO" id="GO:0000902">
    <property type="term" value="P:cell morphogenesis"/>
    <property type="evidence" value="ECO:0007669"/>
    <property type="project" value="UniProtKB-ARBA"/>
</dbReference>
<sequence length="387" mass="44550">MTNRSKDSYLSSGKQKLLSMNWRHGPSQAPLSIALITKPQLLDNKNKMKHYYNAILGLYDRDQPTNEGHSLIGYKEKCHSYNFLVEKQKELCSLDEDIIEVLRSGMRMAIQECQYQFSMIRWNCSTFDDSPSIFGAVSKIKSRETAFLYSISSAGVTYSVTRACSSGKLTECSCDPRVRLRKPRKHWQWGGCSEDIHYGEKFSREFIDCYEDPNTAEGLMNLHNNEAGRRVIRSRMQKVCKCHGMSGSCSVRACWRKLPPFRKIGDVLTSRFEGASSVRLIEKKKRKIKKLRASKKELKQPNKTEMVYLEESPDYCERNDSLGILGTHGRVCRRDSLGLDGCKLLCCGRGYQTRLREVEQQCNCHFVWCCNVICEICTFKKEEHICN</sequence>
<dbReference type="Gene3D" id="3.30.2460.20">
    <property type="match status" value="1"/>
</dbReference>
<dbReference type="GO" id="GO:0060070">
    <property type="term" value="P:canonical Wnt signaling pathway"/>
    <property type="evidence" value="ECO:0007669"/>
    <property type="project" value="TreeGrafter"/>
</dbReference>
<keyword evidence="3 9" id="KW-0217">Developmental protein</keyword>
<dbReference type="GO" id="GO:0007517">
    <property type="term" value="P:muscle organ development"/>
    <property type="evidence" value="ECO:0007669"/>
    <property type="project" value="UniProtKB-ARBA"/>
</dbReference>
<dbReference type="GO" id="GO:0030182">
    <property type="term" value="P:neuron differentiation"/>
    <property type="evidence" value="ECO:0007669"/>
    <property type="project" value="TreeGrafter"/>
</dbReference>
<dbReference type="InterPro" id="IPR043158">
    <property type="entry name" value="Wnt_C"/>
</dbReference>
<dbReference type="PROSITE" id="PS00246">
    <property type="entry name" value="WNT1"/>
    <property type="match status" value="1"/>
</dbReference>
<dbReference type="PANTHER" id="PTHR12027:SF99">
    <property type="entry name" value="PROTEIN WNT"/>
    <property type="match status" value="1"/>
</dbReference>
<evidence type="ECO:0000256" key="7">
    <source>
        <dbReference type="ARBA" id="ARBA00023157"/>
    </source>
</evidence>
<dbReference type="GO" id="GO:0045165">
    <property type="term" value="P:cell fate commitment"/>
    <property type="evidence" value="ECO:0007669"/>
    <property type="project" value="TreeGrafter"/>
</dbReference>
<evidence type="ECO:0000256" key="9">
    <source>
        <dbReference type="RuleBase" id="RU003500"/>
    </source>
</evidence>
<dbReference type="InterPro" id="IPR005817">
    <property type="entry name" value="Wnt"/>
</dbReference>
<dbReference type="AlphaFoldDB" id="A0A9P0EBS3"/>
<evidence type="ECO:0000256" key="1">
    <source>
        <dbReference type="ARBA" id="ARBA00004498"/>
    </source>
</evidence>
<name>A0A9P0EBS3_NEZVI</name>
<keyword evidence="5" id="KW-0272">Extracellular matrix</keyword>
<dbReference type="EMBL" id="OV725078">
    <property type="protein sequence ID" value="CAH1393610.1"/>
    <property type="molecule type" value="Genomic_DNA"/>
</dbReference>
<comment type="similarity">
    <text evidence="2 9">Belongs to the Wnt family.</text>
</comment>
<evidence type="ECO:0000256" key="3">
    <source>
        <dbReference type="ARBA" id="ARBA00022473"/>
    </source>
</evidence>
<accession>A0A9P0EBS3</accession>
<keyword evidence="6 9" id="KW-0879">Wnt signaling pathway</keyword>
<dbReference type="InterPro" id="IPR009143">
    <property type="entry name" value="Wnt6"/>
</dbReference>
<keyword evidence="4" id="KW-0964">Secreted</keyword>
<keyword evidence="8" id="KW-0449">Lipoprotein</keyword>
<dbReference type="Proteomes" id="UP001152798">
    <property type="component" value="Chromosome 2"/>
</dbReference>
<evidence type="ECO:0000256" key="5">
    <source>
        <dbReference type="ARBA" id="ARBA00022530"/>
    </source>
</evidence>
<evidence type="ECO:0000256" key="4">
    <source>
        <dbReference type="ARBA" id="ARBA00022525"/>
    </source>
</evidence>
<keyword evidence="11" id="KW-1185">Reference proteome</keyword>
<evidence type="ECO:0000256" key="6">
    <source>
        <dbReference type="ARBA" id="ARBA00022687"/>
    </source>
</evidence>
<comment type="function">
    <text evidence="9">Ligand for members of the frizzled family of seven transmembrane receptors.</text>
</comment>
<dbReference type="SMART" id="SM00097">
    <property type="entry name" value="WNT1"/>
    <property type="match status" value="1"/>
</dbReference>
<keyword evidence="7" id="KW-1015">Disulfide bond</keyword>
<evidence type="ECO:0000256" key="8">
    <source>
        <dbReference type="ARBA" id="ARBA00023288"/>
    </source>
</evidence>
<proteinExistence type="inferred from homology"/>
<evidence type="ECO:0000313" key="10">
    <source>
        <dbReference type="EMBL" id="CAH1393610.1"/>
    </source>
</evidence>
<protein>
    <recommendedName>
        <fullName evidence="9">Protein Wnt</fullName>
    </recommendedName>
</protein>
<evidence type="ECO:0000313" key="11">
    <source>
        <dbReference type="Proteomes" id="UP001152798"/>
    </source>
</evidence>
<reference evidence="10" key="1">
    <citation type="submission" date="2022-01" db="EMBL/GenBank/DDBJ databases">
        <authorList>
            <person name="King R."/>
        </authorList>
    </citation>
    <scope>NUCLEOTIDE SEQUENCE</scope>
</reference>
<dbReference type="GO" id="GO:0005125">
    <property type="term" value="F:cytokine activity"/>
    <property type="evidence" value="ECO:0007669"/>
    <property type="project" value="TreeGrafter"/>
</dbReference>
<dbReference type="FunFam" id="3.30.2460.20:FF:000001">
    <property type="entry name" value="Wnt homolog"/>
    <property type="match status" value="1"/>
</dbReference>
<dbReference type="GO" id="GO:0060560">
    <property type="term" value="P:developmental growth involved in morphogenesis"/>
    <property type="evidence" value="ECO:0007669"/>
    <property type="project" value="UniProtKB-ARBA"/>
</dbReference>
<dbReference type="GO" id="GO:0005615">
    <property type="term" value="C:extracellular space"/>
    <property type="evidence" value="ECO:0007669"/>
    <property type="project" value="TreeGrafter"/>
</dbReference>
<evidence type="ECO:0000256" key="2">
    <source>
        <dbReference type="ARBA" id="ARBA00005683"/>
    </source>
</evidence>
<dbReference type="PANTHER" id="PTHR12027">
    <property type="entry name" value="WNT RELATED"/>
    <property type="match status" value="1"/>
</dbReference>
<dbReference type="PRINTS" id="PR01349">
    <property type="entry name" value="WNTPROTEIN"/>
</dbReference>
<comment type="subcellular location">
    <subcellularLocation>
        <location evidence="1 9">Secreted</location>
        <location evidence="1 9">Extracellular space</location>
        <location evidence="1 9">Extracellular matrix</location>
    </subcellularLocation>
</comment>